<evidence type="ECO:0000259" key="5">
    <source>
        <dbReference type="PROSITE" id="PS50858"/>
    </source>
</evidence>
<evidence type="ECO:0000256" key="2">
    <source>
        <dbReference type="ARBA" id="ARBA00009540"/>
    </source>
</evidence>
<evidence type="ECO:0000256" key="4">
    <source>
        <dbReference type="ARBA" id="ARBA00040604"/>
    </source>
</evidence>
<dbReference type="Pfam" id="PF07534">
    <property type="entry name" value="TLD"/>
    <property type="match status" value="1"/>
</dbReference>
<keyword evidence="3" id="KW-0496">Mitochondrion</keyword>
<evidence type="ECO:0000256" key="3">
    <source>
        <dbReference type="ARBA" id="ARBA00023128"/>
    </source>
</evidence>
<evidence type="ECO:0000256" key="1">
    <source>
        <dbReference type="ARBA" id="ARBA00004173"/>
    </source>
</evidence>
<dbReference type="PANTHER" id="PTHR23354:SF62">
    <property type="entry name" value="MUSTARD, ISOFORM V"/>
    <property type="match status" value="1"/>
</dbReference>
<proteinExistence type="inferred from homology"/>
<dbReference type="PROSITE" id="PS50858">
    <property type="entry name" value="BSD"/>
    <property type="match status" value="1"/>
</dbReference>
<name>A0AAW2ZCW4_9EUKA</name>
<comment type="caution">
    <text evidence="7">The sequence shown here is derived from an EMBL/GenBank/DDBJ whole genome shotgun (WGS) entry which is preliminary data.</text>
</comment>
<dbReference type="InterPro" id="IPR035925">
    <property type="entry name" value="BSD_dom_sf"/>
</dbReference>
<dbReference type="SMART" id="SM00584">
    <property type="entry name" value="TLDc"/>
    <property type="match status" value="1"/>
</dbReference>
<dbReference type="Pfam" id="PF03909">
    <property type="entry name" value="BSD"/>
    <property type="match status" value="1"/>
</dbReference>
<dbReference type="SUPFAM" id="SSF140383">
    <property type="entry name" value="BSD domain-like"/>
    <property type="match status" value="1"/>
</dbReference>
<dbReference type="SMART" id="SM00751">
    <property type="entry name" value="BSD"/>
    <property type="match status" value="1"/>
</dbReference>
<feature type="non-terminal residue" evidence="7">
    <location>
        <position position="1"/>
    </location>
</feature>
<dbReference type="InterPro" id="IPR006571">
    <property type="entry name" value="TLDc_dom"/>
</dbReference>
<dbReference type="Gene3D" id="1.10.3970.10">
    <property type="entry name" value="BSD domain"/>
    <property type="match status" value="1"/>
</dbReference>
<evidence type="ECO:0000313" key="8">
    <source>
        <dbReference type="Proteomes" id="UP001431209"/>
    </source>
</evidence>
<feature type="domain" description="BSD" evidence="5">
    <location>
        <begin position="71"/>
        <end position="121"/>
    </location>
</feature>
<dbReference type="PROSITE" id="PS51886">
    <property type="entry name" value="TLDC"/>
    <property type="match status" value="1"/>
</dbReference>
<accession>A0AAW2ZCW4</accession>
<dbReference type="PANTHER" id="PTHR23354">
    <property type="entry name" value="NUCLEOLAR PROTEIN 7/ESTROGEN RECEPTOR COACTIVATOR-RELATED"/>
    <property type="match status" value="1"/>
</dbReference>
<evidence type="ECO:0000313" key="7">
    <source>
        <dbReference type="EMBL" id="KAL0487757.1"/>
    </source>
</evidence>
<gene>
    <name evidence="7" type="ORF">AKO1_008710</name>
</gene>
<dbReference type="Proteomes" id="UP001431209">
    <property type="component" value="Unassembled WGS sequence"/>
</dbReference>
<organism evidence="7 8">
    <name type="scientific">Acrasis kona</name>
    <dbReference type="NCBI Taxonomy" id="1008807"/>
    <lineage>
        <taxon>Eukaryota</taxon>
        <taxon>Discoba</taxon>
        <taxon>Heterolobosea</taxon>
        <taxon>Tetramitia</taxon>
        <taxon>Eutetramitia</taxon>
        <taxon>Acrasidae</taxon>
        <taxon>Acrasis</taxon>
    </lineage>
</organism>
<reference evidence="7 8" key="1">
    <citation type="submission" date="2024-03" db="EMBL/GenBank/DDBJ databases">
        <title>The Acrasis kona genome and developmental transcriptomes reveal deep origins of eukaryotic multicellular pathways.</title>
        <authorList>
            <person name="Sheikh S."/>
            <person name="Fu C.-J."/>
            <person name="Brown M.W."/>
            <person name="Baldauf S.L."/>
        </authorList>
    </citation>
    <scope>NUCLEOTIDE SEQUENCE [LARGE SCALE GENOMIC DNA]</scope>
    <source>
        <strain evidence="7 8">ATCC MYA-3509</strain>
    </source>
</reference>
<dbReference type="EMBL" id="JAOPGA020001373">
    <property type="protein sequence ID" value="KAL0487757.1"/>
    <property type="molecule type" value="Genomic_DNA"/>
</dbReference>
<comment type="subcellular location">
    <subcellularLocation>
        <location evidence="1">Mitochondrion</location>
    </subcellularLocation>
</comment>
<sequence length="468" mass="54120">IAFLYTSVVSYLYPSTSATGPPSPPPSQQVKHCVLPWQNVKPSWRGNEDTLKQYILKLPTLDNIFWVQVPEQHKEELDYDLAKELLKIDENLSDARFELVPKSMSEDNFWEVYFYLLHVVQNANSTQELDDTLLKLTQDKKIQEELFLVEFEQEYKKTTSIVTDGLELCRTFIHQALLRRDHKIDPDNVFLDDTKESVSAVSVEKSVRECIELKKKISILATAVHGQAFDKIEGHIHELGNLFTTMMTQYEKFKELHNDELNVLKCVSFCPTLLDNKNDSFTTPIQRQKICATVLPQRYRIRNWRLLYSTAQHGVSIHSFYRLVADHSSTLLIIQTDRGRIFGCYAAGFQINPKYYGSGEQVVFTFCSPEEDKKNFFEYYVWSKKNDYFVRSTLQNIAIGGGTDGKAALFLDGELRYGSTNSCMTFLNQPLNGMDEDFNIHALEVWTFEEQVSKNNFKPIRKQVVESE</sequence>
<protein>
    <recommendedName>
        <fullName evidence="4">Oxidation resistance protein 1</fullName>
    </recommendedName>
</protein>
<evidence type="ECO:0000259" key="6">
    <source>
        <dbReference type="PROSITE" id="PS51886"/>
    </source>
</evidence>
<keyword evidence="8" id="KW-1185">Reference proteome</keyword>
<dbReference type="GO" id="GO:0005739">
    <property type="term" value="C:mitochondrion"/>
    <property type="evidence" value="ECO:0007669"/>
    <property type="project" value="UniProtKB-SubCell"/>
</dbReference>
<dbReference type="InterPro" id="IPR005607">
    <property type="entry name" value="BSD_dom"/>
</dbReference>
<feature type="domain" description="TLDc" evidence="6">
    <location>
        <begin position="289"/>
        <end position="449"/>
    </location>
</feature>
<dbReference type="AlphaFoldDB" id="A0AAW2ZCW4"/>
<comment type="similarity">
    <text evidence="2">Belongs to the OXR1 family.</text>
</comment>